<feature type="region of interest" description="Disordered" evidence="1">
    <location>
        <begin position="440"/>
        <end position="459"/>
    </location>
</feature>
<comment type="caution">
    <text evidence="4">The sequence shown here is derived from an EMBL/GenBank/DDBJ whole genome shotgun (WGS) entry which is preliminary data.</text>
</comment>
<evidence type="ECO:0000256" key="1">
    <source>
        <dbReference type="SAM" id="MobiDB-lite"/>
    </source>
</evidence>
<dbReference type="GO" id="GO:0016887">
    <property type="term" value="F:ATP hydrolysis activity"/>
    <property type="evidence" value="ECO:0007669"/>
    <property type="project" value="InterPro"/>
</dbReference>
<reference evidence="4 5" key="1">
    <citation type="submission" date="2016-07" db="EMBL/GenBank/DDBJ databases">
        <title>Draft genome sequence of Methyloligella halotolerans C2T (VKM B-2706T=CCUG 61687T=DSM 25045T), a halotolerant polyhydroxybutyrate accumulating methylotroph.</title>
        <authorList>
            <person name="Vasilenko O.V."/>
            <person name="Doronina N.V."/>
            <person name="Poroshina M.N."/>
            <person name="Tarlachkov S.V."/>
            <person name="Trotsenko Y.A."/>
        </authorList>
    </citation>
    <scope>NUCLEOTIDE SEQUENCE [LARGE SCALE GENOMIC DNA]</scope>
    <source>
        <strain evidence="4 5">VKM B-2706</strain>
    </source>
</reference>
<dbReference type="InterPro" id="IPR046454">
    <property type="entry name" value="GpA_endonuclease"/>
</dbReference>
<dbReference type="STRING" id="1177755.A7A08_01858"/>
<evidence type="ECO:0000259" key="2">
    <source>
        <dbReference type="Pfam" id="PF05876"/>
    </source>
</evidence>
<feature type="compositionally biased region" description="Basic and acidic residues" evidence="1">
    <location>
        <begin position="560"/>
        <end position="569"/>
    </location>
</feature>
<feature type="region of interest" description="Disordered" evidence="1">
    <location>
        <begin position="560"/>
        <end position="608"/>
    </location>
</feature>
<accession>A0A1E2RY85</accession>
<sequence>MTFGSDSPRPGPYRRETFPYFARILDCLSPEHPSRVVTLMGSAQIGKTTLAQVFIGATMDLAPCDMFVVHPTKDNAERWAKGKWSRWRQQSKALKRIFGEVKSRDSHDTLLFQQPRTGRGSLQISGANSPSSLSQITTPRIVEDDLSKWEPNSAGDPERQADSRASAFEWAKILKLSTPLYADTCRITRAFKSGTQERWHVPCPHCGHFQPLTWENFLSNLDPDKPEEACFSCVACGSEIEHRHKAAIIAGGKWVAENPSAREPSFHVWRAYSPTRDWASIAHQWLEAEGSHLSEQVFFNDVLGLAYERASEAPPWEMIRERAEDDGHDRGTIPPGGLVLTAGCDCQGDRVEVHVKAFGPEMRRWTVDYLIIPFPIWEGDCRRQLDGLLKANWPDAFGNQRSLDMLAIDGGAYNRTVHDWAKQHSWRKVIVVRGAKSDQAPPLTVTQTERRPDGKAHRASRRAYNVGVSSLKVALYEQLKKSDPLSRGFCGYPKGLSQEFYTQLTSEIRVTERDQRGYPRSIWKLPRGLRNEVLDTEIYAEAAAIRCGWYSMTAQQWDQLRAEREKPNEDPQGEMFDPDLSRAGAAHASAPKENVSPSNVVKSKWMNR</sequence>
<dbReference type="Pfam" id="PF20454">
    <property type="entry name" value="GpA_nuclease"/>
    <property type="match status" value="1"/>
</dbReference>
<keyword evidence="5" id="KW-1185">Reference proteome</keyword>
<dbReference type="AlphaFoldDB" id="A0A1E2RY85"/>
<proteinExistence type="predicted"/>
<dbReference type="GO" id="GO:0004519">
    <property type="term" value="F:endonuclease activity"/>
    <property type="evidence" value="ECO:0007669"/>
    <property type="project" value="InterPro"/>
</dbReference>
<protein>
    <submittedName>
        <fullName evidence="4">Phage terminase large subunit (GpA)</fullName>
    </submittedName>
</protein>
<evidence type="ECO:0000259" key="3">
    <source>
        <dbReference type="Pfam" id="PF20454"/>
    </source>
</evidence>
<dbReference type="InterPro" id="IPR046453">
    <property type="entry name" value="GpA_ATPase"/>
</dbReference>
<evidence type="ECO:0000313" key="5">
    <source>
        <dbReference type="Proteomes" id="UP000095087"/>
    </source>
</evidence>
<dbReference type="EMBL" id="MASI01000004">
    <property type="protein sequence ID" value="ODA67112.1"/>
    <property type="molecule type" value="Genomic_DNA"/>
</dbReference>
<evidence type="ECO:0000313" key="4">
    <source>
        <dbReference type="EMBL" id="ODA67112.1"/>
    </source>
</evidence>
<organism evidence="4 5">
    <name type="scientific">Methyloligella halotolerans</name>
    <dbReference type="NCBI Taxonomy" id="1177755"/>
    <lineage>
        <taxon>Bacteria</taxon>
        <taxon>Pseudomonadati</taxon>
        <taxon>Pseudomonadota</taxon>
        <taxon>Alphaproteobacteria</taxon>
        <taxon>Hyphomicrobiales</taxon>
        <taxon>Hyphomicrobiaceae</taxon>
        <taxon>Methyloligella</taxon>
    </lineage>
</organism>
<feature type="domain" description="Phage terminase large subunit GpA ATPase" evidence="2">
    <location>
        <begin position="8"/>
        <end position="254"/>
    </location>
</feature>
<dbReference type="Pfam" id="PF05876">
    <property type="entry name" value="GpA_ATPase"/>
    <property type="match status" value="1"/>
</dbReference>
<gene>
    <name evidence="4" type="ORF">A7A08_01858</name>
</gene>
<dbReference type="Proteomes" id="UP000095087">
    <property type="component" value="Unassembled WGS sequence"/>
</dbReference>
<feature type="domain" description="Terminase large subunit GpA endonuclease" evidence="3">
    <location>
        <begin position="264"/>
        <end position="548"/>
    </location>
</feature>
<name>A0A1E2RY85_9HYPH</name>